<protein>
    <submittedName>
        <fullName evidence="4">Extracellular solute-binding protein family 1</fullName>
    </submittedName>
</protein>
<accession>G0GF63</accession>
<dbReference type="SUPFAM" id="SSF53850">
    <property type="entry name" value="Periplasmic binding protein-like II"/>
    <property type="match status" value="1"/>
</dbReference>
<dbReference type="KEGG" id="stq:Spith_0482"/>
<keyword evidence="5" id="KW-1185">Reference proteome</keyword>
<dbReference type="RefSeq" id="WP_014624160.1">
    <property type="nucleotide sequence ID" value="NC_017583.1"/>
</dbReference>
<dbReference type="Gene3D" id="3.40.190.10">
    <property type="entry name" value="Periplasmic binding protein-like II"/>
    <property type="match status" value="1"/>
</dbReference>
<organism evidence="4 5">
    <name type="scientific">Winmispira thermophila (strain ATCC 700085 / DSM 6578 / Z-1203)</name>
    <name type="common">Spirochaeta thermophila</name>
    <dbReference type="NCBI Taxonomy" id="869211"/>
    <lineage>
        <taxon>Bacteria</taxon>
        <taxon>Pseudomonadati</taxon>
        <taxon>Spirochaetota</taxon>
        <taxon>Spirochaetia</taxon>
        <taxon>Winmispirales</taxon>
        <taxon>Winmispiraceae</taxon>
        <taxon>Winmispira</taxon>
    </lineage>
</organism>
<dbReference type="STRING" id="869211.Spith_0482"/>
<dbReference type="InterPro" id="IPR006059">
    <property type="entry name" value="SBP"/>
</dbReference>
<sequence>MNSLRTVLAACVVFIVSMGLAAQGQKPAEGGAAAGGKTQIVFMTPLSGADGSYMDKIIQAFNEQNPDVEVTHLVVGASSEYKQKLSTSIATKTAPEVLFIRKFDMPLYLDYFTGFTREELEAAGIDPDDIYPNLLSGLERDGKIVGIPLDVWIFYMAYNKENFRKAGLDPEKPPYTREEFVKALEALRKVTPEGVTPYYENFNWAWIWCHLLWQFGGELLTPDFKAPAFQKAGAEVLHFLLDLQAKGLIPSGTIDPGPAFESGESSVLITGIWTINPWKDLLGENFGYAVAPQLGNTKAVFGGSHVIALVDVMLQDPKKKDAAMRWVKFLWDHALDWYAAGQTPARISIAEGKELKERLPHIWTVAQQVKYVRTFQMFPYVSEMLDDIAMYLEAALFTKELTPEEAMAEAAEAAQTRIDDYWATK</sequence>
<name>G0GF63_WINT7</name>
<gene>
    <name evidence="4" type="ordered locus">Spith_0482</name>
</gene>
<comment type="subcellular location">
    <subcellularLocation>
        <location evidence="1">Periplasm</location>
    </subcellularLocation>
</comment>
<dbReference type="InterPro" id="IPR050490">
    <property type="entry name" value="Bact_solute-bd_prot1"/>
</dbReference>
<dbReference type="EMBL" id="CP002903">
    <property type="protein sequence ID" value="AEJ60762.1"/>
    <property type="molecule type" value="Genomic_DNA"/>
</dbReference>
<dbReference type="Pfam" id="PF13416">
    <property type="entry name" value="SBP_bac_8"/>
    <property type="match status" value="1"/>
</dbReference>
<evidence type="ECO:0000313" key="5">
    <source>
        <dbReference type="Proteomes" id="UP000007254"/>
    </source>
</evidence>
<dbReference type="HOGENOM" id="CLU_031285_10_0_12"/>
<dbReference type="GO" id="GO:0042597">
    <property type="term" value="C:periplasmic space"/>
    <property type="evidence" value="ECO:0007669"/>
    <property type="project" value="UniProtKB-SubCell"/>
</dbReference>
<dbReference type="Proteomes" id="UP000007254">
    <property type="component" value="Chromosome"/>
</dbReference>
<evidence type="ECO:0000256" key="1">
    <source>
        <dbReference type="ARBA" id="ARBA00004418"/>
    </source>
</evidence>
<proteinExistence type="inferred from homology"/>
<reference evidence="4 5" key="1">
    <citation type="submission" date="2011-06" db="EMBL/GenBank/DDBJ databases">
        <title>The complete genome of Spirochaeta thermophila DSM 6578.</title>
        <authorList>
            <consortium name="US DOE Joint Genome Institute (JGI-PGF)"/>
            <person name="Lucas S."/>
            <person name="Lapidus A."/>
            <person name="Bruce D."/>
            <person name="Goodwin L."/>
            <person name="Pitluck S."/>
            <person name="Peters L."/>
            <person name="Kyrpides N."/>
            <person name="Mavromatis K."/>
            <person name="Ivanova N."/>
            <person name="Mikailova N."/>
            <person name="Pagani I."/>
            <person name="Chertkov O."/>
            <person name="Detter J.C."/>
            <person name="Tapia R."/>
            <person name="Han C."/>
            <person name="Land M."/>
            <person name="Hauser L."/>
            <person name="Markowitz V."/>
            <person name="Cheng J.-F."/>
            <person name="Hugenholtz P."/>
            <person name="Woyke T."/>
            <person name="Wu D."/>
            <person name="Spring S."/>
            <person name="Merkhoffer B."/>
            <person name="Schneider S."/>
            <person name="Klenk H.-P."/>
            <person name="Eisen J.A."/>
        </authorList>
    </citation>
    <scope>NUCLEOTIDE SEQUENCE [LARGE SCALE GENOMIC DNA]</scope>
    <source>
        <strain evidence="5">ATCC 700085 / DSM 6578 / Z-1203</strain>
    </source>
</reference>
<dbReference type="PANTHER" id="PTHR43649">
    <property type="entry name" value="ARABINOSE-BINDING PROTEIN-RELATED"/>
    <property type="match status" value="1"/>
</dbReference>
<feature type="chain" id="PRO_5003400426" evidence="3">
    <location>
        <begin position="22"/>
        <end position="425"/>
    </location>
</feature>
<evidence type="ECO:0000256" key="2">
    <source>
        <dbReference type="ARBA" id="ARBA00008520"/>
    </source>
</evidence>
<dbReference type="PANTHER" id="PTHR43649:SF12">
    <property type="entry name" value="DIACETYLCHITOBIOSE BINDING PROTEIN DASA"/>
    <property type="match status" value="1"/>
</dbReference>
<evidence type="ECO:0000256" key="3">
    <source>
        <dbReference type="SAM" id="SignalP"/>
    </source>
</evidence>
<evidence type="ECO:0000313" key="4">
    <source>
        <dbReference type="EMBL" id="AEJ60762.1"/>
    </source>
</evidence>
<comment type="similarity">
    <text evidence="2">Belongs to the bacterial solute-binding protein 1 family.</text>
</comment>
<dbReference type="AlphaFoldDB" id="G0GF63"/>
<keyword evidence="3" id="KW-0732">Signal</keyword>
<feature type="signal peptide" evidence="3">
    <location>
        <begin position="1"/>
        <end position="21"/>
    </location>
</feature>